<evidence type="ECO:0000313" key="13">
    <source>
        <dbReference type="Proteomes" id="UP000092871"/>
    </source>
</evidence>
<dbReference type="EMBL" id="FLRA01000008">
    <property type="protein sequence ID" value="SBT17119.1"/>
    <property type="molecule type" value="Genomic_DNA"/>
</dbReference>
<feature type="transmembrane region" description="Helical" evidence="8">
    <location>
        <begin position="330"/>
        <end position="352"/>
    </location>
</feature>
<dbReference type="GO" id="GO:0042773">
    <property type="term" value="P:ATP synthesis coupled electron transport"/>
    <property type="evidence" value="ECO:0007669"/>
    <property type="project" value="InterPro"/>
</dbReference>
<feature type="domain" description="NADH:quinone oxidoreductase/Mrp antiporter transmembrane" evidence="9">
    <location>
        <begin position="128"/>
        <end position="418"/>
    </location>
</feature>
<comment type="similarity">
    <text evidence="2">Belongs to the CPA3 antiporters (TC 2.A.63) subunit D family.</text>
</comment>
<gene>
    <name evidence="10" type="primary">mrpD</name>
    <name evidence="10" type="ORF">MGA5115_01208</name>
    <name evidence="11" type="ORF">MGA5116_00007</name>
</gene>
<keyword evidence="4 7" id="KW-0812">Transmembrane</keyword>
<feature type="transmembrane region" description="Helical" evidence="8">
    <location>
        <begin position="304"/>
        <end position="324"/>
    </location>
</feature>
<organism evidence="10 13">
    <name type="scientific">Marinomonas gallaica</name>
    <dbReference type="NCBI Taxonomy" id="1806667"/>
    <lineage>
        <taxon>Bacteria</taxon>
        <taxon>Pseudomonadati</taxon>
        <taxon>Pseudomonadota</taxon>
        <taxon>Gammaproteobacteria</taxon>
        <taxon>Oceanospirillales</taxon>
        <taxon>Oceanospirillaceae</taxon>
        <taxon>Marinomonas</taxon>
    </lineage>
</organism>
<evidence type="ECO:0000256" key="1">
    <source>
        <dbReference type="ARBA" id="ARBA00004651"/>
    </source>
</evidence>
<feature type="transmembrane region" description="Helical" evidence="8">
    <location>
        <begin position="6"/>
        <end position="24"/>
    </location>
</feature>
<keyword evidence="5 8" id="KW-1133">Transmembrane helix</keyword>
<proteinExistence type="inferred from homology"/>
<feature type="transmembrane region" description="Helical" evidence="8">
    <location>
        <begin position="160"/>
        <end position="181"/>
    </location>
</feature>
<evidence type="ECO:0000313" key="12">
    <source>
        <dbReference type="Proteomes" id="UP000092840"/>
    </source>
</evidence>
<feature type="transmembrane region" description="Helical" evidence="8">
    <location>
        <begin position="107"/>
        <end position="124"/>
    </location>
</feature>
<reference evidence="10 13" key="2">
    <citation type="submission" date="2016-06" db="EMBL/GenBank/DDBJ databases">
        <authorList>
            <person name="Kjaerup R.B."/>
            <person name="Dalgaard T.S."/>
            <person name="Juul-Madsen H.R."/>
        </authorList>
    </citation>
    <scope>NUCLEOTIDE SEQUENCE [LARGE SCALE GENOMIC DNA]</scope>
    <source>
        <strain evidence="10 13">CECT 5115</strain>
    </source>
</reference>
<dbReference type="InterPro" id="IPR003918">
    <property type="entry name" value="NADH_UbQ_OxRdtase"/>
</dbReference>
<feature type="transmembrane region" description="Helical" evidence="8">
    <location>
        <begin position="373"/>
        <end position="393"/>
    </location>
</feature>
<evidence type="ECO:0000313" key="10">
    <source>
        <dbReference type="EMBL" id="SBT17119.1"/>
    </source>
</evidence>
<evidence type="ECO:0000259" key="9">
    <source>
        <dbReference type="Pfam" id="PF00361"/>
    </source>
</evidence>
<name>A0A1C3JQ16_9GAMM</name>
<feature type="transmembrane region" description="Helical" evidence="8">
    <location>
        <begin position="413"/>
        <end position="438"/>
    </location>
</feature>
<feature type="transmembrane region" description="Helical" evidence="8">
    <location>
        <begin position="70"/>
        <end position="95"/>
    </location>
</feature>
<reference evidence="11 12" key="1">
    <citation type="submission" date="2016-06" db="EMBL/GenBank/DDBJ databases">
        <authorList>
            <person name="Rodrigo-Torres L."/>
            <person name="Arahal D.R."/>
        </authorList>
    </citation>
    <scope>NUCLEOTIDE SEQUENCE [LARGE SCALE GENOMIC DNA]</scope>
    <source>
        <strain evidence="11 12">CECT 5116</strain>
    </source>
</reference>
<dbReference type="InterPro" id="IPR001750">
    <property type="entry name" value="ND/Mrp_TM"/>
</dbReference>
<feature type="transmembrane region" description="Helical" evidence="8">
    <location>
        <begin position="459"/>
        <end position="480"/>
    </location>
</feature>
<dbReference type="OrthoDB" id="9768329at2"/>
<keyword evidence="3" id="KW-1003">Cell membrane</keyword>
<protein>
    <submittedName>
        <fullName evidence="10">Na(+)/H(+) antiporter subunit D</fullName>
    </submittedName>
</protein>
<feature type="transmembrane region" description="Helical" evidence="8">
    <location>
        <begin position="278"/>
        <end position="297"/>
    </location>
</feature>
<dbReference type="PANTHER" id="PTHR42703:SF1">
    <property type="entry name" value="NA(+)_H(+) ANTIPORTER SUBUNIT D1"/>
    <property type="match status" value="1"/>
</dbReference>
<evidence type="ECO:0000256" key="4">
    <source>
        <dbReference type="ARBA" id="ARBA00022692"/>
    </source>
</evidence>
<feature type="transmembrane region" description="Helical" evidence="8">
    <location>
        <begin position="130"/>
        <end position="148"/>
    </location>
</feature>
<dbReference type="InterPro" id="IPR050586">
    <property type="entry name" value="CPA3_Na-H_Antiporter_D"/>
</dbReference>
<dbReference type="PRINTS" id="PR01437">
    <property type="entry name" value="NUOXDRDTASE4"/>
</dbReference>
<dbReference type="Pfam" id="PF00361">
    <property type="entry name" value="Proton_antipo_M"/>
    <property type="match status" value="1"/>
</dbReference>
<evidence type="ECO:0000256" key="2">
    <source>
        <dbReference type="ARBA" id="ARBA00005346"/>
    </source>
</evidence>
<dbReference type="GO" id="GO:0005886">
    <property type="term" value="C:plasma membrane"/>
    <property type="evidence" value="ECO:0007669"/>
    <property type="project" value="UniProtKB-SubCell"/>
</dbReference>
<dbReference type="PANTHER" id="PTHR42703">
    <property type="entry name" value="NADH DEHYDROGENASE"/>
    <property type="match status" value="1"/>
</dbReference>
<evidence type="ECO:0000313" key="11">
    <source>
        <dbReference type="EMBL" id="SBT19454.1"/>
    </source>
</evidence>
<dbReference type="GO" id="GO:0008137">
    <property type="term" value="F:NADH dehydrogenase (ubiquinone) activity"/>
    <property type="evidence" value="ECO:0007669"/>
    <property type="project" value="InterPro"/>
</dbReference>
<dbReference type="EMBL" id="FLRB01000001">
    <property type="protein sequence ID" value="SBT19454.1"/>
    <property type="molecule type" value="Genomic_DNA"/>
</dbReference>
<dbReference type="Proteomes" id="UP000092871">
    <property type="component" value="Unassembled WGS sequence"/>
</dbReference>
<comment type="subcellular location">
    <subcellularLocation>
        <location evidence="1">Cell membrane</location>
        <topology evidence="1">Multi-pass membrane protein</topology>
    </subcellularLocation>
    <subcellularLocation>
        <location evidence="7">Membrane</location>
        <topology evidence="7">Multi-pass membrane protein</topology>
    </subcellularLocation>
</comment>
<evidence type="ECO:0000256" key="5">
    <source>
        <dbReference type="ARBA" id="ARBA00022989"/>
    </source>
</evidence>
<evidence type="ECO:0000256" key="8">
    <source>
        <dbReference type="SAM" id="Phobius"/>
    </source>
</evidence>
<keyword evidence="6 8" id="KW-0472">Membrane</keyword>
<feature type="transmembrane region" description="Helical" evidence="8">
    <location>
        <begin position="201"/>
        <end position="220"/>
    </location>
</feature>
<dbReference type="AlphaFoldDB" id="A0A1C3JQ16"/>
<dbReference type="RefSeq" id="WP_067033457.1">
    <property type="nucleotide sequence ID" value="NZ_FLRA01000008.1"/>
</dbReference>
<keyword evidence="12" id="KW-1185">Reference proteome</keyword>
<feature type="transmembrane region" description="Helical" evidence="8">
    <location>
        <begin position="33"/>
        <end position="50"/>
    </location>
</feature>
<dbReference type="NCBIfam" id="NF009309">
    <property type="entry name" value="PRK12666.1"/>
    <property type="match status" value="1"/>
</dbReference>
<evidence type="ECO:0000256" key="6">
    <source>
        <dbReference type="ARBA" id="ARBA00023136"/>
    </source>
</evidence>
<evidence type="ECO:0000256" key="7">
    <source>
        <dbReference type="RuleBase" id="RU000320"/>
    </source>
</evidence>
<accession>A0A1C3JQ16</accession>
<dbReference type="Proteomes" id="UP000092840">
    <property type="component" value="Unassembled WGS sequence"/>
</dbReference>
<evidence type="ECO:0000256" key="3">
    <source>
        <dbReference type="ARBA" id="ARBA00022475"/>
    </source>
</evidence>
<sequence>MQHLSILPILLPLITGALLLLPPLSKNIKRQRIATLLSMFAQVVVGFALVTHVQTEGVTQYILGDWRPPFGIVLVADSMSTVMVAVTNFLAFGALCYATGSYDRAGGYFYPLFMFQVMGINGAFLTGDAFNLFVFFEILLIASYALLVHGGGKQKTQATVHYVILNLAGSSVFLFGLGILYGTLGTLNIADMAQKVSELDGSVVILTKIGALMLLVVFGMKSAMLPLHFWLPKTYSSASAPVAAIFAVMTKVGIYSILRIHGVVFGDEAGELAHIAQSWLWPLALMTIVVGTIGVLASPSLKLVTANLVVLSAGTLLVCAALQNEAATSAALYYMIHSTLVAGGMFLLADLIGRQRGKAEDRFVMAKAMDNPVFLAIFFSIAAVAVIGMPPFSGFIGKIMILQSVQSATEQMWVWPIVLLSSLGSLIALSRAGTTLFWRYSTTNKQSNEDSQPIHLGEWLGIVLLLSASPILALFAGPLTELTNEAAAYLFNPSLSVDALLTAPLSKGGF</sequence>
<feature type="transmembrane region" description="Helical" evidence="8">
    <location>
        <begin position="240"/>
        <end position="258"/>
    </location>
</feature>